<evidence type="ECO:0000313" key="4">
    <source>
        <dbReference type="EMBL" id="HBP30120.1"/>
    </source>
</evidence>
<name>A0A356LGI3_9BURK</name>
<comment type="subcellular location">
    <subcellularLocation>
        <location evidence="3">Cytoplasm</location>
    </subcellularLocation>
</comment>
<dbReference type="PANTHER" id="PTHR33643">
    <property type="entry name" value="UREASE ACCESSORY PROTEIN D"/>
    <property type="match status" value="1"/>
</dbReference>
<dbReference type="Proteomes" id="UP000264036">
    <property type="component" value="Unassembled WGS sequence"/>
</dbReference>
<keyword evidence="3" id="KW-0996">Nickel insertion</keyword>
<dbReference type="PROSITE" id="PS51257">
    <property type="entry name" value="PROKAR_LIPOPROTEIN"/>
    <property type="match status" value="1"/>
</dbReference>
<organism evidence="4 5">
    <name type="scientific">Advenella kashmirensis</name>
    <dbReference type="NCBI Taxonomy" id="310575"/>
    <lineage>
        <taxon>Bacteria</taxon>
        <taxon>Pseudomonadati</taxon>
        <taxon>Pseudomonadota</taxon>
        <taxon>Betaproteobacteria</taxon>
        <taxon>Burkholderiales</taxon>
        <taxon>Alcaligenaceae</taxon>
    </lineage>
</organism>
<dbReference type="GO" id="GO:0016151">
    <property type="term" value="F:nickel cation binding"/>
    <property type="evidence" value="ECO:0007669"/>
    <property type="project" value="UniProtKB-UniRule"/>
</dbReference>
<protein>
    <recommendedName>
        <fullName evidence="3">Urease accessory protein UreD</fullName>
    </recommendedName>
</protein>
<evidence type="ECO:0000256" key="2">
    <source>
        <dbReference type="ARBA" id="ARBA00023186"/>
    </source>
</evidence>
<evidence type="ECO:0000256" key="1">
    <source>
        <dbReference type="ARBA" id="ARBA00007177"/>
    </source>
</evidence>
<comment type="function">
    <text evidence="3">Required for maturation of urease via the functional incorporation of the urease nickel metallocenter.</text>
</comment>
<reference evidence="4 5" key="1">
    <citation type="journal article" date="2018" name="Nat. Biotechnol.">
        <title>A standardized bacterial taxonomy based on genome phylogeny substantially revises the tree of life.</title>
        <authorList>
            <person name="Parks D.H."/>
            <person name="Chuvochina M."/>
            <person name="Waite D.W."/>
            <person name="Rinke C."/>
            <person name="Skarshewski A."/>
            <person name="Chaumeil P.A."/>
            <person name="Hugenholtz P."/>
        </authorList>
    </citation>
    <scope>NUCLEOTIDE SEQUENCE [LARGE SCALE GENOMIC DNA]</scope>
    <source>
        <strain evidence="4">UBA10707</strain>
    </source>
</reference>
<dbReference type="HAMAP" id="MF_01384">
    <property type="entry name" value="UreD"/>
    <property type="match status" value="1"/>
</dbReference>
<dbReference type="Pfam" id="PF01774">
    <property type="entry name" value="UreD"/>
    <property type="match status" value="1"/>
</dbReference>
<dbReference type="InterPro" id="IPR002669">
    <property type="entry name" value="UreD"/>
</dbReference>
<evidence type="ECO:0000256" key="3">
    <source>
        <dbReference type="HAMAP-Rule" id="MF_01384"/>
    </source>
</evidence>
<evidence type="ECO:0000313" key="5">
    <source>
        <dbReference type="Proteomes" id="UP000264036"/>
    </source>
</evidence>
<keyword evidence="3" id="KW-0963">Cytoplasm</keyword>
<accession>A0A356LGI3</accession>
<comment type="subunit">
    <text evidence="3">UreD, UreF and UreG form a complex that acts as a GTP-hydrolysis-dependent molecular chaperone, activating the urease apoprotein by helping to assemble the nickel containing metallocenter of UreC. The UreE protein probably delivers the nickel.</text>
</comment>
<proteinExistence type="inferred from homology"/>
<dbReference type="EMBL" id="DOEK01000029">
    <property type="protein sequence ID" value="HBP30120.1"/>
    <property type="molecule type" value="Genomic_DNA"/>
</dbReference>
<gene>
    <name evidence="3" type="primary">ureD</name>
    <name evidence="4" type="ORF">DD666_11970</name>
</gene>
<sequence>MRTERWAATLALAFSCQPSGRSALTSNVHTGPLLVQKPLYPEGPAVCHATILHPPSGIAGGDELNIDVTVHDAAHAVLTTPGTTRWYKANGKPASQTVTIRVEAGASLDWLPLENLIFEQADASNDTHIQLAAGAHAIGWDCYQLGSVIAQGHWQAGLITIHSTLHYDGKLIWTEAGQVDAQHPIRHRGAGLANFPIMATVWSVGPVISAEQMEQLTASLPWTDRLRAGASQISLDASTSLVLVRLLGTHAEAVRQLMIACWQHLRPLHLGIAAIPLRLWRT</sequence>
<comment type="similarity">
    <text evidence="1 3">Belongs to the UreD family.</text>
</comment>
<comment type="caution">
    <text evidence="4">The sequence shown here is derived from an EMBL/GenBank/DDBJ whole genome shotgun (WGS) entry which is preliminary data.</text>
</comment>
<keyword evidence="2 3" id="KW-0143">Chaperone</keyword>
<dbReference type="GO" id="GO:0005737">
    <property type="term" value="C:cytoplasm"/>
    <property type="evidence" value="ECO:0007669"/>
    <property type="project" value="UniProtKB-SubCell"/>
</dbReference>
<dbReference type="AlphaFoldDB" id="A0A356LGI3"/>
<dbReference type="PANTHER" id="PTHR33643:SF1">
    <property type="entry name" value="UREASE ACCESSORY PROTEIN D"/>
    <property type="match status" value="1"/>
</dbReference>